<accession>A0A7R8ZYK5</accession>
<keyword evidence="5" id="KW-0378">Hydrolase</keyword>
<evidence type="ECO:0000259" key="9">
    <source>
        <dbReference type="Pfam" id="PF01261"/>
    </source>
</evidence>
<dbReference type="EMBL" id="CAJPEV010000109">
    <property type="protein sequence ID" value="CAG0880717.1"/>
    <property type="molecule type" value="Genomic_DNA"/>
</dbReference>
<dbReference type="Gene3D" id="3.20.20.150">
    <property type="entry name" value="Divalent-metal-dependent TIM barrel enzymes"/>
    <property type="match status" value="1"/>
</dbReference>
<dbReference type="HAMAP" id="MF_00152">
    <property type="entry name" value="Nfo"/>
    <property type="match status" value="1"/>
</dbReference>
<evidence type="ECO:0000256" key="3">
    <source>
        <dbReference type="ARBA" id="ARBA00022723"/>
    </source>
</evidence>
<keyword evidence="6" id="KW-0862">Zinc</keyword>
<sequence length="404" mass="44440">MPCCDAIKIVGDSDLKKMVHTRKASCAVHKVIQNGTAKVSGVQTSTWTSRKRKAPSDQGSATSAEKEGEAMTVVGKQKKKTSTKVEIPLKKEMTEVKNEVAYVNGTSTATGNKFNGSPCSTGLRYLGAHISAAGGLENAITNAVSIGARSFALFLSSQRTWNRKPLEEETVEKFITAYKGAGYPPHLILPHGSYLLNLGSPDEATLSKSRDLLIDELKRCERLGITQYNVHPGSSCGKISREECMAKIAESINFAHRETKFVSVLLENMSKQGHTIGGDFAELKTIIDQIEDKTRIGVCLDTCHAFAAGYDLRTEEDWKKMIQVFDEAVGLSYLKAMHINDSKGDLGCHLDRHENIGKGKLKKQGFLPLMKMPHFADIPLVLETPCEGDDVYEREIKLLYSLEK</sequence>
<dbReference type="InterPro" id="IPR001719">
    <property type="entry name" value="AP_endonuc_2"/>
</dbReference>
<name>A0A7R8ZYK5_9CRUS</name>
<dbReference type="PROSITE" id="PS00731">
    <property type="entry name" value="AP_NUCLEASE_F2_3"/>
    <property type="match status" value="1"/>
</dbReference>
<dbReference type="AlphaFoldDB" id="A0A7R8ZYK5"/>
<dbReference type="CDD" id="cd00019">
    <property type="entry name" value="AP2Ec"/>
    <property type="match status" value="1"/>
</dbReference>
<evidence type="ECO:0000313" key="10">
    <source>
        <dbReference type="EMBL" id="CAD7241210.1"/>
    </source>
</evidence>
<dbReference type="NCBIfam" id="TIGR00587">
    <property type="entry name" value="nfo"/>
    <property type="match status" value="1"/>
</dbReference>
<gene>
    <name evidence="10" type="ORF">DSTB1V02_LOCUS1210</name>
</gene>
<keyword evidence="7" id="KW-0234">DNA repair</keyword>
<dbReference type="GO" id="GO:0005634">
    <property type="term" value="C:nucleus"/>
    <property type="evidence" value="ECO:0007669"/>
    <property type="project" value="TreeGrafter"/>
</dbReference>
<evidence type="ECO:0000313" key="11">
    <source>
        <dbReference type="Proteomes" id="UP000677054"/>
    </source>
</evidence>
<dbReference type="SUPFAM" id="SSF51658">
    <property type="entry name" value="Xylose isomerase-like"/>
    <property type="match status" value="1"/>
</dbReference>
<feature type="compositionally biased region" description="Polar residues" evidence="8">
    <location>
        <begin position="39"/>
        <end position="48"/>
    </location>
</feature>
<evidence type="ECO:0000256" key="2">
    <source>
        <dbReference type="ARBA" id="ARBA00005340"/>
    </source>
</evidence>
<organism evidence="10">
    <name type="scientific">Darwinula stevensoni</name>
    <dbReference type="NCBI Taxonomy" id="69355"/>
    <lineage>
        <taxon>Eukaryota</taxon>
        <taxon>Metazoa</taxon>
        <taxon>Ecdysozoa</taxon>
        <taxon>Arthropoda</taxon>
        <taxon>Crustacea</taxon>
        <taxon>Oligostraca</taxon>
        <taxon>Ostracoda</taxon>
        <taxon>Podocopa</taxon>
        <taxon>Podocopida</taxon>
        <taxon>Darwinulocopina</taxon>
        <taxon>Darwinuloidea</taxon>
        <taxon>Darwinulidae</taxon>
        <taxon>Darwinula</taxon>
    </lineage>
</organism>
<dbReference type="PROSITE" id="PS51432">
    <property type="entry name" value="AP_NUCLEASE_F2_4"/>
    <property type="match status" value="1"/>
</dbReference>
<evidence type="ECO:0000256" key="8">
    <source>
        <dbReference type="SAM" id="MobiDB-lite"/>
    </source>
</evidence>
<dbReference type="Proteomes" id="UP000677054">
    <property type="component" value="Unassembled WGS sequence"/>
</dbReference>
<proteinExistence type="inferred from homology"/>
<dbReference type="PROSITE" id="PS00730">
    <property type="entry name" value="AP_NUCLEASE_F2_2"/>
    <property type="match status" value="1"/>
</dbReference>
<dbReference type="EMBL" id="LR899626">
    <property type="protein sequence ID" value="CAD7241210.1"/>
    <property type="molecule type" value="Genomic_DNA"/>
</dbReference>
<dbReference type="NCBIfam" id="NF002199">
    <property type="entry name" value="PRK01060.1-4"/>
    <property type="match status" value="1"/>
</dbReference>
<dbReference type="InterPro" id="IPR018246">
    <property type="entry name" value="AP_endonuc_F2_Zn_BS"/>
</dbReference>
<dbReference type="GO" id="GO:0006284">
    <property type="term" value="P:base-excision repair"/>
    <property type="evidence" value="ECO:0007669"/>
    <property type="project" value="TreeGrafter"/>
</dbReference>
<dbReference type="PANTHER" id="PTHR21445:SF0">
    <property type="entry name" value="APURINIC-APYRIMIDINIC ENDONUCLEASE"/>
    <property type="match status" value="1"/>
</dbReference>
<dbReference type="InterPro" id="IPR036237">
    <property type="entry name" value="Xyl_isomerase-like_sf"/>
</dbReference>
<evidence type="ECO:0000256" key="1">
    <source>
        <dbReference type="ARBA" id="ARBA00001947"/>
    </source>
</evidence>
<dbReference type="GO" id="GO:0008081">
    <property type="term" value="F:phosphoric diester hydrolase activity"/>
    <property type="evidence" value="ECO:0007669"/>
    <property type="project" value="TreeGrafter"/>
</dbReference>
<dbReference type="GO" id="GO:0003677">
    <property type="term" value="F:DNA binding"/>
    <property type="evidence" value="ECO:0007669"/>
    <property type="project" value="InterPro"/>
</dbReference>
<feature type="domain" description="Xylose isomerase-like TIM barrel" evidence="9">
    <location>
        <begin position="142"/>
        <end position="401"/>
    </location>
</feature>
<dbReference type="Pfam" id="PF01261">
    <property type="entry name" value="AP_endonuc_2"/>
    <property type="match status" value="1"/>
</dbReference>
<evidence type="ECO:0000256" key="5">
    <source>
        <dbReference type="ARBA" id="ARBA00022801"/>
    </source>
</evidence>
<dbReference type="PROSITE" id="PS00729">
    <property type="entry name" value="AP_NUCLEASE_F2_1"/>
    <property type="match status" value="1"/>
</dbReference>
<dbReference type="GO" id="GO:0008270">
    <property type="term" value="F:zinc ion binding"/>
    <property type="evidence" value="ECO:0007669"/>
    <property type="project" value="InterPro"/>
</dbReference>
<keyword evidence="4" id="KW-0227">DNA damage</keyword>
<reference evidence="10" key="1">
    <citation type="submission" date="2020-11" db="EMBL/GenBank/DDBJ databases">
        <authorList>
            <person name="Tran Van P."/>
        </authorList>
    </citation>
    <scope>NUCLEOTIDE SEQUENCE</scope>
</reference>
<dbReference type="SMART" id="SM00518">
    <property type="entry name" value="AP2Ec"/>
    <property type="match status" value="1"/>
</dbReference>
<dbReference type="InterPro" id="IPR013022">
    <property type="entry name" value="Xyl_isomerase-like_TIM-brl"/>
</dbReference>
<dbReference type="GO" id="GO:0005739">
    <property type="term" value="C:mitochondrion"/>
    <property type="evidence" value="ECO:0007669"/>
    <property type="project" value="TreeGrafter"/>
</dbReference>
<comment type="cofactor">
    <cofactor evidence="1">
        <name>Zn(2+)</name>
        <dbReference type="ChEBI" id="CHEBI:29105"/>
    </cofactor>
</comment>
<comment type="similarity">
    <text evidence="2">Belongs to the AP endonuclease 2 family.</text>
</comment>
<evidence type="ECO:0000256" key="7">
    <source>
        <dbReference type="ARBA" id="ARBA00023204"/>
    </source>
</evidence>
<evidence type="ECO:0000256" key="4">
    <source>
        <dbReference type="ARBA" id="ARBA00022763"/>
    </source>
</evidence>
<dbReference type="OrthoDB" id="7663182at2759"/>
<keyword evidence="11" id="KW-1185">Reference proteome</keyword>
<evidence type="ECO:0000256" key="6">
    <source>
        <dbReference type="ARBA" id="ARBA00022833"/>
    </source>
</evidence>
<protein>
    <recommendedName>
        <fullName evidence="9">Xylose isomerase-like TIM barrel domain-containing protein</fullName>
    </recommendedName>
</protein>
<dbReference type="PANTHER" id="PTHR21445">
    <property type="entry name" value="ENDONUCLEASE IV ENDODEOXYRIBONUCLEASE IV"/>
    <property type="match status" value="1"/>
</dbReference>
<keyword evidence="3" id="KW-0479">Metal-binding</keyword>
<feature type="region of interest" description="Disordered" evidence="8">
    <location>
        <begin position="39"/>
        <end position="79"/>
    </location>
</feature>
<dbReference type="FunFam" id="3.20.20.150:FF:000001">
    <property type="entry name" value="Probable endonuclease 4"/>
    <property type="match status" value="1"/>
</dbReference>
<dbReference type="GO" id="GO:0003906">
    <property type="term" value="F:DNA-(apurinic or apyrimidinic site) endonuclease activity"/>
    <property type="evidence" value="ECO:0007669"/>
    <property type="project" value="TreeGrafter"/>
</dbReference>